<gene>
    <name evidence="4" type="ORF">SCF082_LOCUS19008</name>
</gene>
<keyword evidence="2" id="KW-1133">Transmembrane helix</keyword>
<dbReference type="Pfam" id="PF07314">
    <property type="entry name" value="Lit"/>
    <property type="match status" value="1"/>
</dbReference>
<evidence type="ECO:0000256" key="1">
    <source>
        <dbReference type="SAM" id="MobiDB-lite"/>
    </source>
</evidence>
<feature type="transmembrane region" description="Helical" evidence="2">
    <location>
        <begin position="201"/>
        <end position="223"/>
    </location>
</feature>
<sequence>MIGAKAMISRLLIALLMPYLLIVGSARLVTSETFLYVEYHRPGFPADRRGFDREDRLHFGVYCIRYMTNWEGPEYLASLRMPREVCVSKSTNATCAMFQPKELKHMDDVKLVSGGLYSALWAALLVLLLSSGYLYRADPELLRRSLILGALLTYGTLLFVVFIAVFAWQRAFRMFHDLFFKSGTWSFPQDSTLLRLYPKQFWVDATFAVSGLALLSATFLLLLARSARLRQCSVLLPEEQAGPSQVLFGLFGQPELGMDEELLKRIRAKSGKRLSVKGYLKALRHIFIKSSASCLAMNVFALDEFRAEGYGDWGQDASATVRAACQMKTPLLLCDLPQEWTLGKVIPIYNREWVEAKASRLEFLENLESAQAFLEAEEAMIREAVMTGHGGDLPSLDYGLGLCRPAVGYAEAATRRLWLEERDPAMAKAVIAALEGRPCRVLFGDAINEPKQRAVLQVGCCHVEGIVAALQREGYEALAEPSGGWPSLQPLKSKASAAAAAARTPGPSTGDMGGGSAAILPSSPDGALPGRRAARRTARGRGGFAWGALGDPGAAAPVLRSQMEMEMLQRYLAMNLGTEPVQPTTPTTADDTRSERPEDSTLLRISRGLGVAFWVAAVANGIFLVFSLRSHTFWSSIHQLSGGLLLVLVAGACGAWEVKAMRKADEERWCTKAMEPDLWIVMEAAQHFDLTLTENDYTKVVLRWRRMLLRLRAKAAWHAHGLLLWLLPRPQLRYAPFPYPSISHTRHWQEQALMVKHWQRARTQEPSVYTTKNLLDLGQFRNRAGLNFAFMEDNMLQGMLAARASKGLTAQLKRDAIQEAQLEAEAATKRGEKHDMVRSLIGPKGGLPTLKADLVKLASLLNIPVQTGMTVEDLKKACRPLVAEIAQKPTPSKASGSTSSTERHVPETSMARPSQAPETIGAKAKASPGVTAQELQEVLTMQDHKFQGMLNQVLQSISTLHQASHLPGPMTSGPMETEATMDFGWTQDEIQQMNRDYYQDNLEWRQANGIPPRDQ</sequence>
<feature type="transmembrane region" description="Helical" evidence="2">
    <location>
        <begin position="640"/>
        <end position="658"/>
    </location>
</feature>
<feature type="region of interest" description="Disordered" evidence="1">
    <location>
        <begin position="496"/>
        <end position="530"/>
    </location>
</feature>
<feature type="transmembrane region" description="Helical" evidence="2">
    <location>
        <begin position="147"/>
        <end position="168"/>
    </location>
</feature>
<feature type="region of interest" description="Disordered" evidence="1">
    <location>
        <begin position="578"/>
        <end position="599"/>
    </location>
</feature>
<feature type="transmembrane region" description="Helical" evidence="2">
    <location>
        <begin position="116"/>
        <end position="135"/>
    </location>
</feature>
<feature type="signal peptide" evidence="3">
    <location>
        <begin position="1"/>
        <end position="26"/>
    </location>
</feature>
<accession>A0ABP0KUP4</accession>
<feature type="transmembrane region" description="Helical" evidence="2">
    <location>
        <begin position="609"/>
        <end position="628"/>
    </location>
</feature>
<keyword evidence="5" id="KW-1185">Reference proteome</keyword>
<protein>
    <submittedName>
        <fullName evidence="4">Uncharacterized protein aq_2036</fullName>
    </submittedName>
</protein>
<dbReference type="Proteomes" id="UP001642464">
    <property type="component" value="Unassembled WGS sequence"/>
</dbReference>
<feature type="compositionally biased region" description="Polar residues" evidence="1">
    <location>
        <begin position="889"/>
        <end position="900"/>
    </location>
</feature>
<reference evidence="4 5" key="1">
    <citation type="submission" date="2024-02" db="EMBL/GenBank/DDBJ databases">
        <authorList>
            <person name="Chen Y."/>
            <person name="Shah S."/>
            <person name="Dougan E. K."/>
            <person name="Thang M."/>
            <person name="Chan C."/>
        </authorList>
    </citation>
    <scope>NUCLEOTIDE SEQUENCE [LARGE SCALE GENOMIC DNA]</scope>
</reference>
<evidence type="ECO:0000313" key="4">
    <source>
        <dbReference type="EMBL" id="CAK9029943.1"/>
    </source>
</evidence>
<keyword evidence="2" id="KW-0812">Transmembrane</keyword>
<keyword evidence="3" id="KW-0732">Signal</keyword>
<dbReference type="EMBL" id="CAXAMM010012891">
    <property type="protein sequence ID" value="CAK9029943.1"/>
    <property type="molecule type" value="Genomic_DNA"/>
</dbReference>
<dbReference type="InterPro" id="IPR010178">
    <property type="entry name" value="Lit"/>
</dbReference>
<feature type="compositionally biased region" description="Basic and acidic residues" evidence="1">
    <location>
        <begin position="590"/>
        <end position="599"/>
    </location>
</feature>
<comment type="caution">
    <text evidence="4">The sequence shown here is derived from an EMBL/GenBank/DDBJ whole genome shotgun (WGS) entry which is preliminary data.</text>
</comment>
<name>A0ABP0KUP4_9DINO</name>
<evidence type="ECO:0000313" key="5">
    <source>
        <dbReference type="Proteomes" id="UP001642464"/>
    </source>
</evidence>
<feature type="chain" id="PRO_5045280837" evidence="3">
    <location>
        <begin position="27"/>
        <end position="1015"/>
    </location>
</feature>
<organism evidence="4 5">
    <name type="scientific">Durusdinium trenchii</name>
    <dbReference type="NCBI Taxonomy" id="1381693"/>
    <lineage>
        <taxon>Eukaryota</taxon>
        <taxon>Sar</taxon>
        <taxon>Alveolata</taxon>
        <taxon>Dinophyceae</taxon>
        <taxon>Suessiales</taxon>
        <taxon>Symbiodiniaceae</taxon>
        <taxon>Durusdinium</taxon>
    </lineage>
</organism>
<evidence type="ECO:0000256" key="2">
    <source>
        <dbReference type="SAM" id="Phobius"/>
    </source>
</evidence>
<feature type="region of interest" description="Disordered" evidence="1">
    <location>
        <begin position="885"/>
        <end position="928"/>
    </location>
</feature>
<evidence type="ECO:0000256" key="3">
    <source>
        <dbReference type="SAM" id="SignalP"/>
    </source>
</evidence>
<proteinExistence type="predicted"/>
<keyword evidence="2" id="KW-0472">Membrane</keyword>